<comment type="caution">
    <text evidence="3">The sequence shown here is derived from an EMBL/GenBank/DDBJ whole genome shotgun (WGS) entry which is preliminary data.</text>
</comment>
<dbReference type="SUPFAM" id="SSF159283">
    <property type="entry name" value="Guanosine diphospho-D-mannose pyrophosphorylase/mannose-6-phosphate isomerase linker domain"/>
    <property type="match status" value="1"/>
</dbReference>
<feature type="domain" description="MannoseP isomerase/GMP-like beta-helix" evidence="2">
    <location>
        <begin position="296"/>
        <end position="351"/>
    </location>
</feature>
<evidence type="ECO:0000313" key="3">
    <source>
        <dbReference type="EMBL" id="OGB85352.1"/>
    </source>
</evidence>
<organism evidence="3 4">
    <name type="scientific">candidate division Kazan bacterium RIFCSPLOWO2_01_FULL_48_13</name>
    <dbReference type="NCBI Taxonomy" id="1798539"/>
    <lineage>
        <taxon>Bacteria</taxon>
        <taxon>Bacteria division Kazan-3B-28</taxon>
    </lineage>
</organism>
<dbReference type="InterPro" id="IPR029044">
    <property type="entry name" value="Nucleotide-diphossugar_trans"/>
</dbReference>
<dbReference type="STRING" id="1798539.A2994_01835"/>
<evidence type="ECO:0000259" key="1">
    <source>
        <dbReference type="Pfam" id="PF00483"/>
    </source>
</evidence>
<dbReference type="Pfam" id="PF00483">
    <property type="entry name" value="NTP_transferase"/>
    <property type="match status" value="1"/>
</dbReference>
<gene>
    <name evidence="3" type="ORF">A2994_01835</name>
</gene>
<dbReference type="PANTHER" id="PTHR46390">
    <property type="entry name" value="MANNOSE-1-PHOSPHATE GUANYLYLTRANSFERASE"/>
    <property type="match status" value="1"/>
</dbReference>
<reference evidence="3 4" key="1">
    <citation type="journal article" date="2016" name="Nat. Commun.">
        <title>Thousands of microbial genomes shed light on interconnected biogeochemical processes in an aquifer system.</title>
        <authorList>
            <person name="Anantharaman K."/>
            <person name="Brown C.T."/>
            <person name="Hug L.A."/>
            <person name="Sharon I."/>
            <person name="Castelle C.J."/>
            <person name="Probst A.J."/>
            <person name="Thomas B.C."/>
            <person name="Singh A."/>
            <person name="Wilkins M.J."/>
            <person name="Karaoz U."/>
            <person name="Brodie E.L."/>
            <person name="Williams K.H."/>
            <person name="Hubbard S.S."/>
            <person name="Banfield J.F."/>
        </authorList>
    </citation>
    <scope>NUCLEOTIDE SEQUENCE [LARGE SCALE GENOMIC DNA]</scope>
</reference>
<evidence type="ECO:0008006" key="5">
    <source>
        <dbReference type="Google" id="ProtNLM"/>
    </source>
</evidence>
<proteinExistence type="predicted"/>
<dbReference type="InterPro" id="IPR054566">
    <property type="entry name" value="ManC/GMP-like_b-helix"/>
</dbReference>
<dbReference type="Proteomes" id="UP000179010">
    <property type="component" value="Unassembled WGS sequence"/>
</dbReference>
<evidence type="ECO:0000313" key="4">
    <source>
        <dbReference type="Proteomes" id="UP000179010"/>
    </source>
</evidence>
<dbReference type="EMBL" id="METE01000004">
    <property type="protein sequence ID" value="OGB85352.1"/>
    <property type="molecule type" value="Genomic_DNA"/>
</dbReference>
<protein>
    <recommendedName>
        <fullName evidence="5">Nucleotidyl transferase domain-containing protein</fullName>
    </recommendedName>
</protein>
<evidence type="ECO:0000259" key="2">
    <source>
        <dbReference type="Pfam" id="PF22640"/>
    </source>
</evidence>
<dbReference type="SUPFAM" id="SSF53448">
    <property type="entry name" value="Nucleotide-diphospho-sugar transferases"/>
    <property type="match status" value="1"/>
</dbReference>
<dbReference type="GO" id="GO:0009298">
    <property type="term" value="P:GDP-mannose biosynthetic process"/>
    <property type="evidence" value="ECO:0007669"/>
    <property type="project" value="TreeGrafter"/>
</dbReference>
<name>A0A1F4PQM9_UNCK3</name>
<sequence>MKDLYAVIFAGGVGSRLWPVSRISNPKQVKPFLNSSDTLIQRTWQRVRRLLLPQNIYLSTTSDYAEMIAGQLPELSRVNLIIEPELRNTCPAIGLATGIVHKRHPEALIMNVWADHHYGLEEAYDETIRRSYDIIKKHPDKIMSVGLHIEYPSTALGYLEVEMSSANEEGALRVKRFVEKPDVTKASEFMRAGNYFWNPALFMWRASHMMELYRQHVPETHQGLSEIIMAWDTDEQNAILGRIYPGFTKVSLEYAVLEKGPQMLLLPARLGWRDIGSWQSVHEVMEENGDGVATKGKAITIDAKDVLVFNEDEGKLVTVVGLEDVAVINTPDAVLVIKKSRDQDVKKLVEKMEKEEKLRQYL</sequence>
<dbReference type="AlphaFoldDB" id="A0A1F4PQM9"/>
<feature type="domain" description="Nucleotidyl transferase" evidence="1">
    <location>
        <begin position="6"/>
        <end position="287"/>
    </location>
</feature>
<dbReference type="PANTHER" id="PTHR46390:SF1">
    <property type="entry name" value="MANNOSE-1-PHOSPHATE GUANYLYLTRANSFERASE"/>
    <property type="match status" value="1"/>
</dbReference>
<dbReference type="Gene3D" id="3.90.550.10">
    <property type="entry name" value="Spore Coat Polysaccharide Biosynthesis Protein SpsA, Chain A"/>
    <property type="match status" value="1"/>
</dbReference>
<accession>A0A1F4PQM9</accession>
<dbReference type="InterPro" id="IPR005835">
    <property type="entry name" value="NTP_transferase_dom"/>
</dbReference>
<dbReference type="InterPro" id="IPR051161">
    <property type="entry name" value="Mannose-6P_isomerase_type2"/>
</dbReference>
<dbReference type="Pfam" id="PF22640">
    <property type="entry name" value="ManC_GMP_beta-helix"/>
    <property type="match status" value="1"/>
</dbReference>
<dbReference type="GO" id="GO:0004475">
    <property type="term" value="F:mannose-1-phosphate guanylyltransferase (GTP) activity"/>
    <property type="evidence" value="ECO:0007669"/>
    <property type="project" value="TreeGrafter"/>
</dbReference>